<dbReference type="Proteomes" id="UP000649829">
    <property type="component" value="Unassembled WGS sequence"/>
</dbReference>
<reference evidence="3" key="1">
    <citation type="journal article" date="2014" name="Int. J. Syst. Evol. Microbiol.">
        <title>Complete genome sequence of Corynebacterium casei LMG S-19264T (=DSM 44701T), isolated from a smear-ripened cheese.</title>
        <authorList>
            <consortium name="US DOE Joint Genome Institute (JGI-PGF)"/>
            <person name="Walter F."/>
            <person name="Albersmeier A."/>
            <person name="Kalinowski J."/>
            <person name="Ruckert C."/>
        </authorList>
    </citation>
    <scope>NUCLEOTIDE SEQUENCE</scope>
    <source>
        <strain evidence="3">CGMCC 1.6293</strain>
    </source>
</reference>
<dbReference type="InterPro" id="IPR036188">
    <property type="entry name" value="FAD/NAD-bd_sf"/>
</dbReference>
<dbReference type="GO" id="GO:0005737">
    <property type="term" value="C:cytoplasm"/>
    <property type="evidence" value="ECO:0007669"/>
    <property type="project" value="TreeGrafter"/>
</dbReference>
<evidence type="ECO:0000259" key="2">
    <source>
        <dbReference type="Pfam" id="PF01266"/>
    </source>
</evidence>
<dbReference type="InterPro" id="IPR006076">
    <property type="entry name" value="FAD-dep_OxRdtase"/>
</dbReference>
<accession>A0A917SUZ7</accession>
<keyword evidence="4" id="KW-1185">Reference proteome</keyword>
<dbReference type="Pfam" id="PF01266">
    <property type="entry name" value="DAO"/>
    <property type="match status" value="1"/>
</dbReference>
<proteinExistence type="predicted"/>
<name>A0A917SUZ7_9RHOB</name>
<dbReference type="PANTHER" id="PTHR13847">
    <property type="entry name" value="SARCOSINE DEHYDROGENASE-RELATED"/>
    <property type="match status" value="1"/>
</dbReference>
<feature type="domain" description="FAD dependent oxidoreductase" evidence="2">
    <location>
        <begin position="6"/>
        <end position="339"/>
    </location>
</feature>
<evidence type="ECO:0000313" key="4">
    <source>
        <dbReference type="Proteomes" id="UP000649829"/>
    </source>
</evidence>
<organism evidence="3 4">
    <name type="scientific">Pseudooceanicola nanhaiensis</name>
    <dbReference type="NCBI Taxonomy" id="375761"/>
    <lineage>
        <taxon>Bacteria</taxon>
        <taxon>Pseudomonadati</taxon>
        <taxon>Pseudomonadota</taxon>
        <taxon>Alphaproteobacteria</taxon>
        <taxon>Rhodobacterales</taxon>
        <taxon>Paracoccaceae</taxon>
        <taxon>Pseudooceanicola</taxon>
    </lineage>
</organism>
<reference evidence="3" key="2">
    <citation type="submission" date="2020-09" db="EMBL/GenBank/DDBJ databases">
        <authorList>
            <person name="Sun Q."/>
            <person name="Zhou Y."/>
        </authorList>
    </citation>
    <scope>NUCLEOTIDE SEQUENCE</scope>
    <source>
        <strain evidence="3">CGMCC 1.6293</strain>
    </source>
</reference>
<dbReference type="AlphaFoldDB" id="A0A917SUZ7"/>
<dbReference type="Gene3D" id="3.30.9.10">
    <property type="entry name" value="D-Amino Acid Oxidase, subunit A, domain 2"/>
    <property type="match status" value="1"/>
</dbReference>
<evidence type="ECO:0000256" key="1">
    <source>
        <dbReference type="ARBA" id="ARBA00023002"/>
    </source>
</evidence>
<dbReference type="SUPFAM" id="SSF51905">
    <property type="entry name" value="FAD/NAD(P)-binding domain"/>
    <property type="match status" value="1"/>
</dbReference>
<comment type="caution">
    <text evidence="3">The sequence shown here is derived from an EMBL/GenBank/DDBJ whole genome shotgun (WGS) entry which is preliminary data.</text>
</comment>
<dbReference type="EMBL" id="BMLF01000001">
    <property type="protein sequence ID" value="GGL98808.1"/>
    <property type="molecule type" value="Genomic_DNA"/>
</dbReference>
<keyword evidence="1" id="KW-0560">Oxidoreductase</keyword>
<dbReference type="RefSeq" id="WP_028287991.1">
    <property type="nucleotide sequence ID" value="NZ_BMLF01000001.1"/>
</dbReference>
<protein>
    <submittedName>
        <fullName evidence="3">Glycerol-3-phosphate dehydrogenase</fullName>
    </submittedName>
</protein>
<gene>
    <name evidence="3" type="ORF">GCM10011534_20980</name>
</gene>
<dbReference type="GO" id="GO:0016491">
    <property type="term" value="F:oxidoreductase activity"/>
    <property type="evidence" value="ECO:0007669"/>
    <property type="project" value="UniProtKB-KW"/>
</dbReference>
<evidence type="ECO:0000313" key="3">
    <source>
        <dbReference type="EMBL" id="GGL98808.1"/>
    </source>
</evidence>
<sequence>MTTQYDFLIIGGGVAGVSAAARLAPHGRVLLLEAEPALAYHASGRSAAMFLEAYGNATVRALNEASASHHAEADGGVLSRRPMMLIGRPGEEEAFAAEATAFGMDEITLDEARALIPILNPATVTRAGLRGDPSDLDTDLLIQNFARAARARGAELHTGARVSAITREGGTWEVTAGPDTWRAACIVNAAGAWADGIARLAGIAPLGITPYRRSMARIPAPGGHDVSRWPFLDAVGERWYAKPDAGKLIVSPSEEDAAEAHDAWADDMVLAEGLARYEEMVTEPVTRVEHSWAGLRSFAPDRALVIGRDPAVPDFAWLAGQGGYGFQTAPAASRLIADLLTGQPPELPQSVVQALSPARFA</sequence>
<dbReference type="PANTHER" id="PTHR13847:SF287">
    <property type="entry name" value="FAD-DEPENDENT OXIDOREDUCTASE DOMAIN-CONTAINING PROTEIN 1"/>
    <property type="match status" value="1"/>
</dbReference>
<dbReference type="Gene3D" id="3.50.50.60">
    <property type="entry name" value="FAD/NAD(P)-binding domain"/>
    <property type="match status" value="1"/>
</dbReference>